<accession>A0ABD1NDN1</accession>
<dbReference type="Proteomes" id="UP001603857">
    <property type="component" value="Unassembled WGS sequence"/>
</dbReference>
<feature type="region of interest" description="Disordered" evidence="1">
    <location>
        <begin position="48"/>
        <end position="68"/>
    </location>
</feature>
<evidence type="ECO:0000313" key="2">
    <source>
        <dbReference type="EMBL" id="KAL2346051.1"/>
    </source>
</evidence>
<feature type="compositionally biased region" description="Basic and acidic residues" evidence="1">
    <location>
        <begin position="54"/>
        <end position="68"/>
    </location>
</feature>
<evidence type="ECO:0000313" key="3">
    <source>
        <dbReference type="Proteomes" id="UP001603857"/>
    </source>
</evidence>
<protein>
    <submittedName>
        <fullName evidence="2">Uncharacterized protein</fullName>
    </submittedName>
</protein>
<proteinExistence type="predicted"/>
<organism evidence="2 3">
    <name type="scientific">Flemingia macrophylla</name>
    <dbReference type="NCBI Taxonomy" id="520843"/>
    <lineage>
        <taxon>Eukaryota</taxon>
        <taxon>Viridiplantae</taxon>
        <taxon>Streptophyta</taxon>
        <taxon>Embryophyta</taxon>
        <taxon>Tracheophyta</taxon>
        <taxon>Spermatophyta</taxon>
        <taxon>Magnoliopsida</taxon>
        <taxon>eudicotyledons</taxon>
        <taxon>Gunneridae</taxon>
        <taxon>Pentapetalae</taxon>
        <taxon>rosids</taxon>
        <taxon>fabids</taxon>
        <taxon>Fabales</taxon>
        <taxon>Fabaceae</taxon>
        <taxon>Papilionoideae</taxon>
        <taxon>50 kb inversion clade</taxon>
        <taxon>NPAAA clade</taxon>
        <taxon>indigoferoid/millettioid clade</taxon>
        <taxon>Phaseoleae</taxon>
        <taxon>Flemingia</taxon>
    </lineage>
</organism>
<keyword evidence="3" id="KW-1185">Reference proteome</keyword>
<dbReference type="EMBL" id="JBGMDY010000001">
    <property type="protein sequence ID" value="KAL2346051.1"/>
    <property type="molecule type" value="Genomic_DNA"/>
</dbReference>
<name>A0ABD1NDN1_9FABA</name>
<reference evidence="2 3" key="1">
    <citation type="submission" date="2024-08" db="EMBL/GenBank/DDBJ databases">
        <title>Insights into the chromosomal genome structure of Flemingia macrophylla.</title>
        <authorList>
            <person name="Ding Y."/>
            <person name="Zhao Y."/>
            <person name="Bi W."/>
            <person name="Wu M."/>
            <person name="Zhao G."/>
            <person name="Gong Y."/>
            <person name="Li W."/>
            <person name="Zhang P."/>
        </authorList>
    </citation>
    <scope>NUCLEOTIDE SEQUENCE [LARGE SCALE GENOMIC DNA]</scope>
    <source>
        <strain evidence="2">DYQJB</strain>
        <tissue evidence="2">Leaf</tissue>
    </source>
</reference>
<comment type="caution">
    <text evidence="2">The sequence shown here is derived from an EMBL/GenBank/DDBJ whole genome shotgun (WGS) entry which is preliminary data.</text>
</comment>
<evidence type="ECO:0000256" key="1">
    <source>
        <dbReference type="SAM" id="MobiDB-lite"/>
    </source>
</evidence>
<sequence length="265" mass="28989">MCSTPATSKLDGNDNTARGSIDFDTTKVVEYVCSPDISVMTLVVGHEEVDEEGSGGRRREAEAEGQKGQIHELDNKKVGIQGAEEVVMAKIVEHGSSIWFEVLDGFLGKYWRNVGLAFNCTFLLFGSVIQLIVCARGAGLTSLEPVVPPPYLSLPSITTESGPFWPPHHHLHCLVVGTSLLPLSFTASSMGSCSIPGIWRHATKSVQCFVDPSMAVILMLIHQPIILYMHQIDTFGFFTKCYQCPSPTSTFINYTAPPLFKSIDH</sequence>
<dbReference type="AlphaFoldDB" id="A0ABD1NDN1"/>
<gene>
    <name evidence="2" type="ORF">Fmac_000051</name>
</gene>